<reference evidence="1" key="1">
    <citation type="journal article" date="2017" name="Vet. Microbiol.">
        <title>Characterization of NDM-5-positive extensively resistant Escherichia coli isolates from dairy cows.</title>
        <authorList>
            <person name="He T."/>
            <person name="Wei R."/>
            <person name="Zhang L."/>
            <person name="Sun L."/>
            <person name="Pang M."/>
            <person name="Wang R."/>
            <person name="Wang Y."/>
        </authorList>
    </citation>
    <scope>NUCLEOTIDE SEQUENCE</scope>
    <source>
        <strain evidence="1">XG-E1</strain>
        <plasmid evidence="1">pXGE1mcr</plasmid>
    </source>
</reference>
<accession>A0A220ITU2</accession>
<protein>
    <submittedName>
        <fullName evidence="1">Uncharacterized protein</fullName>
    </submittedName>
</protein>
<dbReference type="AlphaFoldDB" id="A0A220ITU2"/>
<geneLocation type="plasmid" evidence="1">
    <name>pXGE1mcr</name>
</geneLocation>
<evidence type="ECO:0000313" key="1">
    <source>
        <dbReference type="EMBL" id="ASI38279.1"/>
    </source>
</evidence>
<proteinExistence type="predicted"/>
<name>A0A220ITU2_ECOLX</name>
<keyword evidence="1" id="KW-0614">Plasmid</keyword>
<organism evidence="1">
    <name type="scientific">Escherichia coli</name>
    <dbReference type="NCBI Taxonomy" id="562"/>
    <lineage>
        <taxon>Bacteria</taxon>
        <taxon>Pseudomonadati</taxon>
        <taxon>Pseudomonadota</taxon>
        <taxon>Gammaproteobacteria</taxon>
        <taxon>Enterobacterales</taxon>
        <taxon>Enterobacteriaceae</taxon>
        <taxon>Escherichia</taxon>
    </lineage>
</organism>
<sequence>MLRSLSRKTATHKSLTFTNRSAVPPNILPLPLTSFSETGPPSSPARRFGKPRTWCSLMTSIIFPRMASIRPSQSPATAVLCEKCQSLTSPCFANRSVLQAGQMQLQSIPRLTSVISKKSPDSRWSPNGIPNV</sequence>
<dbReference type="EMBL" id="KY990887">
    <property type="protein sequence ID" value="ASI38279.1"/>
    <property type="molecule type" value="Genomic_DNA"/>
</dbReference>